<reference evidence="1" key="1">
    <citation type="submission" date="2021-01" db="EMBL/GenBank/DDBJ databases">
        <authorList>
            <consortium name="Genoscope - CEA"/>
            <person name="William W."/>
        </authorList>
    </citation>
    <scope>NUCLEOTIDE SEQUENCE</scope>
</reference>
<dbReference type="Proteomes" id="UP001295469">
    <property type="component" value="Chromosome C01"/>
</dbReference>
<gene>
    <name evidence="1" type="ORF">DARMORV10_C01P00150.1</name>
</gene>
<evidence type="ECO:0000313" key="1">
    <source>
        <dbReference type="EMBL" id="CAF2067058.1"/>
    </source>
</evidence>
<organism evidence="1">
    <name type="scientific">Brassica napus</name>
    <name type="common">Rape</name>
    <dbReference type="NCBI Taxonomy" id="3708"/>
    <lineage>
        <taxon>Eukaryota</taxon>
        <taxon>Viridiplantae</taxon>
        <taxon>Streptophyta</taxon>
        <taxon>Embryophyta</taxon>
        <taxon>Tracheophyta</taxon>
        <taxon>Spermatophyta</taxon>
        <taxon>Magnoliopsida</taxon>
        <taxon>eudicotyledons</taxon>
        <taxon>Gunneridae</taxon>
        <taxon>Pentapetalae</taxon>
        <taxon>rosids</taxon>
        <taxon>malvids</taxon>
        <taxon>Brassicales</taxon>
        <taxon>Brassicaceae</taxon>
        <taxon>Brassiceae</taxon>
        <taxon>Brassica</taxon>
    </lineage>
</organism>
<accession>A0A816QY69</accession>
<name>A0A816QY69_BRANA</name>
<dbReference type="AlphaFoldDB" id="A0A816QY69"/>
<proteinExistence type="predicted"/>
<protein>
    <submittedName>
        <fullName evidence="1">(rape) hypothetical protein</fullName>
    </submittedName>
</protein>
<sequence length="79" mass="8822">MLVQVRDRLPSSAKLLAPHAATRIWTHAYDPFEYREMIHLWVAPLTQEERVGVVFLSPTVSGGLFSRSSGTDSGIQRSP</sequence>
<dbReference type="EMBL" id="HG994365">
    <property type="protein sequence ID" value="CAF2067058.1"/>
    <property type="molecule type" value="Genomic_DNA"/>
</dbReference>